<feature type="compositionally biased region" description="Basic and acidic residues" evidence="1">
    <location>
        <begin position="516"/>
        <end position="546"/>
    </location>
</feature>
<gene>
    <name evidence="4" type="ORF">PQ457_03565</name>
</gene>
<dbReference type="RefSeq" id="WP_273618409.1">
    <property type="nucleotide sequence ID" value="NZ_CP117417.1"/>
</dbReference>
<protein>
    <submittedName>
        <fullName evidence="4">SPOR domain-containing protein</fullName>
    </submittedName>
</protein>
<evidence type="ECO:0000259" key="3">
    <source>
        <dbReference type="PROSITE" id="PS51724"/>
    </source>
</evidence>
<sequence length="640" mass="67291">MSAVWPEPRKLRAGLACVLLAGASVLAAPLAWAQGATGTPVIQGEGMDANRAMSAALARLGRNPRDVEALLQAGESALALGDTQAAIGFLSRADRLQPYQPRVMASLGSARMRMQDPVTAIGLFEDAAKAGTLTGEQIADRGLAYDLVSDNVTAQRYYREALAAGAGDEAARRLALSLAIMGDRRAVETVLAPLLQKQDRGAWRIRAFAFAIMGREEEAVAIANSTMPPEMAAAMAPYLRYMRKLTPAQQAAAANLGFFPQPSQIGQENARIADYIASQHLKRPSFAGQGAVDQGLVPAGEPLGTRLAQAEAASKAGAKSAGRRANEELPPRGEQAPPDPKPSRVDTPAAPVELAAATPAPRAAARVVETRPVAPLASTPAAVSSFDLSRSAARAPQVATVDGDLDPAPRPAVAVMERAPQPVAQPVVQPAVSVPVRPAPAPAPVKRAVVRNAAKTAAKKPSFAELFEDFGKVSATTVPASGAVDIRKIQPAHSAPAPAPTPAATPTPAPAVLSAKEKAAEKAKEKKLAEKTDKVEKAREAEKVKEAAPPQHPSRIWVQIAAGRDNERILYDWRKLQRAEGELFKGQKPSISEWGRTNRVLVGPFETEAAAKAFNEKAHKAGHEGSFVWISPAGQVVDSL</sequence>
<evidence type="ECO:0000256" key="1">
    <source>
        <dbReference type="SAM" id="MobiDB-lite"/>
    </source>
</evidence>
<feature type="domain" description="SPOR" evidence="3">
    <location>
        <begin position="550"/>
        <end position="632"/>
    </location>
</feature>
<dbReference type="Proteomes" id="UP001218231">
    <property type="component" value="Chromosome"/>
</dbReference>
<dbReference type="PROSITE" id="PS51724">
    <property type="entry name" value="SPOR"/>
    <property type="match status" value="1"/>
</dbReference>
<dbReference type="SUPFAM" id="SSF110997">
    <property type="entry name" value="Sporulation related repeat"/>
    <property type="match status" value="1"/>
</dbReference>
<dbReference type="InterPro" id="IPR007730">
    <property type="entry name" value="SPOR-like_dom"/>
</dbReference>
<dbReference type="SUPFAM" id="SSF48452">
    <property type="entry name" value="TPR-like"/>
    <property type="match status" value="1"/>
</dbReference>
<feature type="compositionally biased region" description="Low complexity" evidence="1">
    <location>
        <begin position="308"/>
        <end position="320"/>
    </location>
</feature>
<keyword evidence="5" id="KW-1185">Reference proteome</keyword>
<feature type="chain" id="PRO_5047430646" evidence="2">
    <location>
        <begin position="34"/>
        <end position="640"/>
    </location>
</feature>
<name>A0ABY7TXR9_9SPHN</name>
<evidence type="ECO:0000256" key="2">
    <source>
        <dbReference type="SAM" id="SignalP"/>
    </source>
</evidence>
<feature type="region of interest" description="Disordered" evidence="1">
    <location>
        <begin position="516"/>
        <end position="550"/>
    </location>
</feature>
<proteinExistence type="predicted"/>
<dbReference type="Gene3D" id="1.25.40.10">
    <property type="entry name" value="Tetratricopeptide repeat domain"/>
    <property type="match status" value="1"/>
</dbReference>
<accession>A0ABY7TXR9</accession>
<evidence type="ECO:0000313" key="5">
    <source>
        <dbReference type="Proteomes" id="UP001218231"/>
    </source>
</evidence>
<reference evidence="4 5" key="1">
    <citation type="submission" date="2023-02" db="EMBL/GenBank/DDBJ databases">
        <title>Genome sequence of Novosphingobium humi KACC 19094.</title>
        <authorList>
            <person name="Kim S."/>
            <person name="Heo J."/>
            <person name="Kwon S.-W."/>
        </authorList>
    </citation>
    <scope>NUCLEOTIDE SEQUENCE [LARGE SCALE GENOMIC DNA]</scope>
    <source>
        <strain evidence="4 5">KACC 19094</strain>
    </source>
</reference>
<keyword evidence="2" id="KW-0732">Signal</keyword>
<dbReference type="Pfam" id="PF05036">
    <property type="entry name" value="SPOR"/>
    <property type="match status" value="1"/>
</dbReference>
<dbReference type="Gene3D" id="3.30.70.1070">
    <property type="entry name" value="Sporulation related repeat"/>
    <property type="match status" value="1"/>
</dbReference>
<organism evidence="4 5">
    <name type="scientific">Novosphingobium humi</name>
    <dbReference type="NCBI Taxonomy" id="2282397"/>
    <lineage>
        <taxon>Bacteria</taxon>
        <taxon>Pseudomonadati</taxon>
        <taxon>Pseudomonadota</taxon>
        <taxon>Alphaproteobacteria</taxon>
        <taxon>Sphingomonadales</taxon>
        <taxon>Sphingomonadaceae</taxon>
        <taxon>Novosphingobium</taxon>
    </lineage>
</organism>
<dbReference type="EMBL" id="CP117417">
    <property type="protein sequence ID" value="WCT78063.1"/>
    <property type="molecule type" value="Genomic_DNA"/>
</dbReference>
<feature type="signal peptide" evidence="2">
    <location>
        <begin position="1"/>
        <end position="33"/>
    </location>
</feature>
<evidence type="ECO:0000313" key="4">
    <source>
        <dbReference type="EMBL" id="WCT78063.1"/>
    </source>
</evidence>
<feature type="region of interest" description="Disordered" evidence="1">
    <location>
        <begin position="308"/>
        <end position="347"/>
    </location>
</feature>
<dbReference type="InterPro" id="IPR011990">
    <property type="entry name" value="TPR-like_helical_dom_sf"/>
</dbReference>
<dbReference type="InterPro" id="IPR036680">
    <property type="entry name" value="SPOR-like_sf"/>
</dbReference>